<gene>
    <name evidence="2" type="ORF">WA026_022421</name>
</gene>
<evidence type="ECO:0000313" key="3">
    <source>
        <dbReference type="Proteomes" id="UP001431783"/>
    </source>
</evidence>
<evidence type="ECO:0000256" key="1">
    <source>
        <dbReference type="SAM" id="SignalP"/>
    </source>
</evidence>
<dbReference type="Gene3D" id="1.10.2080.10">
    <property type="entry name" value="Insect odorant-binding protein A10/Ejaculatory bulb-specific protein 3"/>
    <property type="match status" value="1"/>
</dbReference>
<dbReference type="PANTHER" id="PTHR11257">
    <property type="entry name" value="CHEMOSENSORY PROTEIN-RELATED"/>
    <property type="match status" value="1"/>
</dbReference>
<dbReference type="SUPFAM" id="SSF100910">
    <property type="entry name" value="Chemosensory protein Csp2"/>
    <property type="match status" value="1"/>
</dbReference>
<dbReference type="InterPro" id="IPR005055">
    <property type="entry name" value="A10/PebIII"/>
</dbReference>
<keyword evidence="1" id="KW-0732">Signal</keyword>
<dbReference type="InterPro" id="IPR036682">
    <property type="entry name" value="OS_D_A10/PebIII_sf"/>
</dbReference>
<feature type="signal peptide" evidence="1">
    <location>
        <begin position="1"/>
        <end position="20"/>
    </location>
</feature>
<dbReference type="AlphaFoldDB" id="A0AAW1UD32"/>
<dbReference type="EMBL" id="JARQZJ010000049">
    <property type="protein sequence ID" value="KAK9878523.1"/>
    <property type="molecule type" value="Genomic_DNA"/>
</dbReference>
<proteinExistence type="predicted"/>
<evidence type="ECO:0000313" key="2">
    <source>
        <dbReference type="EMBL" id="KAK9878523.1"/>
    </source>
</evidence>
<name>A0AAW1UD32_9CUCU</name>
<dbReference type="Proteomes" id="UP001431783">
    <property type="component" value="Unassembled WGS sequence"/>
</dbReference>
<dbReference type="Pfam" id="PF03392">
    <property type="entry name" value="OS-D"/>
    <property type="match status" value="1"/>
</dbReference>
<comment type="caution">
    <text evidence="2">The sequence shown here is derived from an EMBL/GenBank/DDBJ whole genome shotgun (WGS) entry which is preliminary data.</text>
</comment>
<accession>A0AAW1UD32</accession>
<protein>
    <recommendedName>
        <fullName evidence="4">Chemosensory protein</fullName>
    </recommendedName>
</protein>
<organism evidence="2 3">
    <name type="scientific">Henosepilachna vigintioctopunctata</name>
    <dbReference type="NCBI Taxonomy" id="420089"/>
    <lineage>
        <taxon>Eukaryota</taxon>
        <taxon>Metazoa</taxon>
        <taxon>Ecdysozoa</taxon>
        <taxon>Arthropoda</taxon>
        <taxon>Hexapoda</taxon>
        <taxon>Insecta</taxon>
        <taxon>Pterygota</taxon>
        <taxon>Neoptera</taxon>
        <taxon>Endopterygota</taxon>
        <taxon>Coleoptera</taxon>
        <taxon>Polyphaga</taxon>
        <taxon>Cucujiformia</taxon>
        <taxon>Coccinelloidea</taxon>
        <taxon>Coccinellidae</taxon>
        <taxon>Epilachninae</taxon>
        <taxon>Epilachnini</taxon>
        <taxon>Henosepilachna</taxon>
    </lineage>
</organism>
<keyword evidence="3" id="KW-1185">Reference proteome</keyword>
<evidence type="ECO:0008006" key="4">
    <source>
        <dbReference type="Google" id="ProtNLM"/>
    </source>
</evidence>
<dbReference type="PANTHER" id="PTHR11257:SF12">
    <property type="entry name" value="EJACULATORY BULB-SPECIFIC PROTEIN 3-RELATED"/>
    <property type="match status" value="1"/>
</dbReference>
<feature type="chain" id="PRO_5043553565" description="Chemosensory protein" evidence="1">
    <location>
        <begin position="21"/>
        <end position="145"/>
    </location>
</feature>
<reference evidence="2 3" key="1">
    <citation type="submission" date="2023-03" db="EMBL/GenBank/DDBJ databases">
        <title>Genome insight into feeding habits of ladybird beetles.</title>
        <authorList>
            <person name="Li H.-S."/>
            <person name="Huang Y.-H."/>
            <person name="Pang H."/>
        </authorList>
    </citation>
    <scope>NUCLEOTIDE SEQUENCE [LARGE SCALE GENOMIC DNA]</scope>
    <source>
        <strain evidence="2">SYSU_2023b</strain>
        <tissue evidence="2">Whole body</tissue>
    </source>
</reference>
<sequence length="145" mass="16898">MNYIHIHVLLTIVFAYEASAFPKENQVVETYSSKYDNVDVDAILASTRLLRNYVNCLLDKISCTPEGQFLKQHLSDALATECSKCSQKQKKIVGKLLAYLLQYHKDYWNQLLEKYDKDGTYRRKYEGVAEGEEQDYSDLDQARRK</sequence>